<comment type="function">
    <text evidence="7">This is the non-catalytic component of the active enzyme, which catalyzes the hydrolysis of ATP coupled with the exchange of Na(+) and K(+) ions across the plasma membrane.</text>
</comment>
<feature type="compositionally biased region" description="Basic and acidic residues" evidence="8">
    <location>
        <begin position="9"/>
        <end position="23"/>
    </location>
</feature>
<keyword evidence="6 7" id="KW-0472">Membrane</keyword>
<dbReference type="PROSITE" id="PS00391">
    <property type="entry name" value="ATPASE_NA_K_BETA_2"/>
    <property type="match status" value="1"/>
</dbReference>
<organism evidence="9 10">
    <name type="scientific">Gekko japonicus</name>
    <name type="common">Schlegel's Japanese gecko</name>
    <dbReference type="NCBI Taxonomy" id="146911"/>
    <lineage>
        <taxon>Eukaryota</taxon>
        <taxon>Metazoa</taxon>
        <taxon>Chordata</taxon>
        <taxon>Craniata</taxon>
        <taxon>Vertebrata</taxon>
        <taxon>Euteleostomi</taxon>
        <taxon>Lepidosauria</taxon>
        <taxon>Squamata</taxon>
        <taxon>Bifurcata</taxon>
        <taxon>Gekkota</taxon>
        <taxon>Gekkonidae</taxon>
        <taxon>Gekkoninae</taxon>
        <taxon>Gekko</taxon>
    </lineage>
</organism>
<evidence type="ECO:0000256" key="4">
    <source>
        <dbReference type="ARBA" id="ARBA00022968"/>
    </source>
</evidence>
<feature type="region of interest" description="Disordered" evidence="8">
    <location>
        <begin position="1"/>
        <end position="38"/>
    </location>
</feature>
<proteinExistence type="inferred from homology"/>
<dbReference type="PANTHER" id="PTHR11523:SF12">
    <property type="entry name" value="PROTEIN ATP1B4"/>
    <property type="match status" value="1"/>
</dbReference>
<evidence type="ECO:0000256" key="3">
    <source>
        <dbReference type="ARBA" id="ARBA00022692"/>
    </source>
</evidence>
<sequence length="316" mass="36499">MEMNATSRGAEDYHGNYKLRLENSDEEEDDKRKPPRMAKKTWGDMIKELKIFLWNPETRECMGRTAHSWGLILLFYLVFYLFLAGMFAFCMYVMLLTLSPYTPTHRDRVSPPGVMIRPYINHGFVISFKMSDPQTWQPYVKNLEQFLGAYNDTVQESRNAVCTPGDYFIQDTGESTMKRACQFKRSMLKNCSGLEDKTFGYSKGQPCILLKMNRIIGYRPGYGTPVTVECKVLKGNESDIHATDFYPGTTFDPMYFPYYGKLTHENYTSPLVAVQFTLRKNHSIPIECRLNGVGIINNVHNDRFLGRINFVATVDY</sequence>
<dbReference type="RefSeq" id="XP_015282560.1">
    <property type="nucleotide sequence ID" value="XM_015427074.1"/>
</dbReference>
<feature type="transmembrane region" description="Helical" evidence="7">
    <location>
        <begin position="69"/>
        <end position="95"/>
    </location>
</feature>
<dbReference type="GeneID" id="107123739"/>
<keyword evidence="7" id="KW-0406">Ion transport</keyword>
<comment type="similarity">
    <text evidence="2 7">Belongs to the X(+)/potassium ATPases subunit beta family.</text>
</comment>
<evidence type="ECO:0000256" key="2">
    <source>
        <dbReference type="ARBA" id="ARBA00005876"/>
    </source>
</evidence>
<evidence type="ECO:0000313" key="12">
    <source>
        <dbReference type="RefSeq" id="XP_015282562.1"/>
    </source>
</evidence>
<dbReference type="Proteomes" id="UP000694871">
    <property type="component" value="Unplaced"/>
</dbReference>
<evidence type="ECO:0000256" key="1">
    <source>
        <dbReference type="ARBA" id="ARBA00004606"/>
    </source>
</evidence>
<dbReference type="RefSeq" id="XP_015282561.1">
    <property type="nucleotide sequence ID" value="XM_015427075.1"/>
</dbReference>
<dbReference type="InterPro" id="IPR038702">
    <property type="entry name" value="Na/K_ATPase_sub_beta_sf"/>
</dbReference>
<evidence type="ECO:0000313" key="9">
    <source>
        <dbReference type="Proteomes" id="UP000694871"/>
    </source>
</evidence>
<dbReference type="InterPro" id="IPR000402">
    <property type="entry name" value="Na/K_ATPase_sub_beta"/>
</dbReference>
<dbReference type="Pfam" id="PF00287">
    <property type="entry name" value="Na_K-ATPase"/>
    <property type="match status" value="1"/>
</dbReference>
<evidence type="ECO:0000256" key="8">
    <source>
        <dbReference type="SAM" id="MobiDB-lite"/>
    </source>
</evidence>
<dbReference type="Gene3D" id="1.20.5.170">
    <property type="match status" value="1"/>
</dbReference>
<evidence type="ECO:0000256" key="6">
    <source>
        <dbReference type="ARBA" id="ARBA00023136"/>
    </source>
</evidence>
<dbReference type="NCBIfam" id="TIGR01107">
    <property type="entry name" value="Na_K_ATPase_bet"/>
    <property type="match status" value="1"/>
</dbReference>
<protein>
    <recommendedName>
        <fullName evidence="7">Sodium/potassium-transporting ATPase subunit beta</fullName>
    </recommendedName>
</protein>
<reference evidence="10 11" key="1">
    <citation type="submission" date="2025-05" db="UniProtKB">
        <authorList>
            <consortium name="RefSeq"/>
        </authorList>
    </citation>
    <scope>IDENTIFICATION</scope>
</reference>
<keyword evidence="3 7" id="KW-0812">Transmembrane</keyword>
<evidence type="ECO:0000256" key="7">
    <source>
        <dbReference type="RuleBase" id="RU362099"/>
    </source>
</evidence>
<gene>
    <name evidence="10 11 12" type="primary">ATP1B4</name>
</gene>
<name>A0ABM1L9C3_GEKJA</name>
<keyword evidence="9" id="KW-1185">Reference proteome</keyword>
<dbReference type="Gene3D" id="2.60.40.1660">
    <property type="entry name" value="Na, k-atpase alpha subunit"/>
    <property type="match status" value="1"/>
</dbReference>
<evidence type="ECO:0000313" key="11">
    <source>
        <dbReference type="RefSeq" id="XP_015282561.1"/>
    </source>
</evidence>
<dbReference type="PANTHER" id="PTHR11523">
    <property type="entry name" value="SODIUM/POTASSIUM-DEPENDENT ATPASE BETA SUBUNIT"/>
    <property type="match status" value="1"/>
</dbReference>
<evidence type="ECO:0000313" key="10">
    <source>
        <dbReference type="RefSeq" id="XP_015282560.1"/>
    </source>
</evidence>
<keyword evidence="5 7" id="KW-1133">Transmembrane helix</keyword>
<accession>A0ABM1L9C3</accession>
<keyword evidence="7" id="KW-0813">Transport</keyword>
<evidence type="ECO:0000256" key="5">
    <source>
        <dbReference type="ARBA" id="ARBA00022989"/>
    </source>
</evidence>
<keyword evidence="4" id="KW-0735">Signal-anchor</keyword>
<dbReference type="RefSeq" id="XP_015282562.1">
    <property type="nucleotide sequence ID" value="XM_015427076.1"/>
</dbReference>
<comment type="subcellular location">
    <subcellularLocation>
        <location evidence="1">Membrane</location>
        <topology evidence="1">Single-pass type II membrane protein</topology>
    </subcellularLocation>
</comment>